<evidence type="ECO:0000256" key="6">
    <source>
        <dbReference type="ARBA" id="ARBA00022882"/>
    </source>
</evidence>
<feature type="transmembrane region" description="Helical" evidence="13">
    <location>
        <begin position="145"/>
        <end position="162"/>
    </location>
</feature>
<keyword evidence="4 13" id="KW-0812">Transmembrane</keyword>
<comment type="caution">
    <text evidence="16">The sequence shown here is derived from an EMBL/GenBank/DDBJ whole genome shotgun (WGS) entry which is preliminary data.</text>
</comment>
<dbReference type="PANTHER" id="PTHR11537:SF254">
    <property type="entry name" value="POTASSIUM VOLTAGE-GATED CHANNEL PROTEIN SHAB"/>
    <property type="match status" value="1"/>
</dbReference>
<evidence type="ECO:0000256" key="13">
    <source>
        <dbReference type="SAM" id="Phobius"/>
    </source>
</evidence>
<keyword evidence="9" id="KW-0406">Ion transport</keyword>
<accession>A0A3S1BNJ0</accession>
<dbReference type="GO" id="GO:0005249">
    <property type="term" value="F:voltage-gated potassium channel activity"/>
    <property type="evidence" value="ECO:0007669"/>
    <property type="project" value="InterPro"/>
</dbReference>
<evidence type="ECO:0000256" key="14">
    <source>
        <dbReference type="SAM" id="SignalP"/>
    </source>
</evidence>
<evidence type="ECO:0000256" key="3">
    <source>
        <dbReference type="ARBA" id="ARBA00022538"/>
    </source>
</evidence>
<comment type="subcellular location">
    <subcellularLocation>
        <location evidence="1">Membrane</location>
        <topology evidence="1">Multi-pass membrane protein</topology>
    </subcellularLocation>
</comment>
<feature type="region of interest" description="Disordered" evidence="12">
    <location>
        <begin position="223"/>
        <end position="266"/>
    </location>
</feature>
<dbReference type="InterPro" id="IPR003968">
    <property type="entry name" value="K_chnl_volt-dep_Kv"/>
</dbReference>
<feature type="signal peptide" evidence="14">
    <location>
        <begin position="1"/>
        <end position="19"/>
    </location>
</feature>
<evidence type="ECO:0000256" key="12">
    <source>
        <dbReference type="SAM" id="MobiDB-lite"/>
    </source>
</evidence>
<keyword evidence="10 13" id="KW-0472">Membrane</keyword>
<dbReference type="AlphaFoldDB" id="A0A3S1BNJ0"/>
<evidence type="ECO:0000256" key="11">
    <source>
        <dbReference type="ARBA" id="ARBA00023303"/>
    </source>
</evidence>
<sequence>MEMLMCVFFSAELLVRLLTCPSKRSFIRDVHNIIDIFILSVQWLRTILDRIVTEDAENFTYAKSYILVVFYCLLSFRVLRVFHLAKRLSTLRIMYLSTKESSKELFLLVVTLGAGVLLFGTALFLVEAMSLSETNHLVFTNIPSAMWWAVITLTTVGYGDYVPEHAAGYLIGSMCAIAGLLLVAMPIAIVASNFSSFHDNMTSRDQSIRRGLLMAKIKHLRTEKARRTTMAARKSKDGSSAKVPGDLRQGGSGKEGERGDGEERGG</sequence>
<evidence type="ECO:0000313" key="17">
    <source>
        <dbReference type="Proteomes" id="UP000271974"/>
    </source>
</evidence>
<proteinExistence type="predicted"/>
<dbReference type="PRINTS" id="PR01491">
    <property type="entry name" value="KVCHANNEL"/>
</dbReference>
<dbReference type="FunFam" id="1.10.287.70:FF:000028">
    <property type="entry name" value="potassium voltage-gated channel subfamily D member 3"/>
    <property type="match status" value="1"/>
</dbReference>
<dbReference type="Gene3D" id="1.10.287.70">
    <property type="match status" value="1"/>
</dbReference>
<keyword evidence="6" id="KW-0851">Voltage-gated channel</keyword>
<dbReference type="OrthoDB" id="296522at2759"/>
<feature type="chain" id="PRO_5018662923" description="Ion transport domain-containing protein" evidence="14">
    <location>
        <begin position="20"/>
        <end position="266"/>
    </location>
</feature>
<feature type="domain" description="Ion transport" evidence="15">
    <location>
        <begin position="1"/>
        <end position="198"/>
    </location>
</feature>
<dbReference type="GO" id="GO:0008076">
    <property type="term" value="C:voltage-gated potassium channel complex"/>
    <property type="evidence" value="ECO:0007669"/>
    <property type="project" value="InterPro"/>
</dbReference>
<evidence type="ECO:0000256" key="4">
    <source>
        <dbReference type="ARBA" id="ARBA00022692"/>
    </source>
</evidence>
<dbReference type="InterPro" id="IPR005821">
    <property type="entry name" value="Ion_trans_dom"/>
</dbReference>
<evidence type="ECO:0000256" key="9">
    <source>
        <dbReference type="ARBA" id="ARBA00023065"/>
    </source>
</evidence>
<keyword evidence="11" id="KW-0407">Ion channel</keyword>
<evidence type="ECO:0000259" key="15">
    <source>
        <dbReference type="Pfam" id="PF00520"/>
    </source>
</evidence>
<dbReference type="Pfam" id="PF00520">
    <property type="entry name" value="Ion_trans"/>
    <property type="match status" value="1"/>
</dbReference>
<keyword evidence="3" id="KW-0633">Potassium transport</keyword>
<feature type="transmembrane region" description="Helical" evidence="13">
    <location>
        <begin position="169"/>
        <end position="191"/>
    </location>
</feature>
<reference evidence="16 17" key="1">
    <citation type="submission" date="2019-01" db="EMBL/GenBank/DDBJ databases">
        <title>A draft genome assembly of the solar-powered sea slug Elysia chlorotica.</title>
        <authorList>
            <person name="Cai H."/>
            <person name="Li Q."/>
            <person name="Fang X."/>
            <person name="Li J."/>
            <person name="Curtis N.E."/>
            <person name="Altenburger A."/>
            <person name="Shibata T."/>
            <person name="Feng M."/>
            <person name="Maeda T."/>
            <person name="Schwartz J.A."/>
            <person name="Shigenobu S."/>
            <person name="Lundholm N."/>
            <person name="Nishiyama T."/>
            <person name="Yang H."/>
            <person name="Hasebe M."/>
            <person name="Li S."/>
            <person name="Pierce S.K."/>
            <person name="Wang J."/>
        </authorList>
    </citation>
    <scope>NUCLEOTIDE SEQUENCE [LARGE SCALE GENOMIC DNA]</scope>
    <source>
        <strain evidence="16">EC2010</strain>
        <tissue evidence="16">Whole organism of an adult</tissue>
    </source>
</reference>
<dbReference type="PRINTS" id="PR00169">
    <property type="entry name" value="KCHANNEL"/>
</dbReference>
<feature type="transmembrane region" description="Helical" evidence="13">
    <location>
        <begin position="65"/>
        <end position="85"/>
    </location>
</feature>
<evidence type="ECO:0000256" key="2">
    <source>
        <dbReference type="ARBA" id="ARBA00022448"/>
    </source>
</evidence>
<keyword evidence="5" id="KW-0631">Potassium channel</keyword>
<feature type="transmembrane region" description="Helical" evidence="13">
    <location>
        <begin position="105"/>
        <end position="125"/>
    </location>
</feature>
<evidence type="ECO:0000256" key="5">
    <source>
        <dbReference type="ARBA" id="ARBA00022826"/>
    </source>
</evidence>
<dbReference type="Gene3D" id="1.20.120.350">
    <property type="entry name" value="Voltage-gated potassium channels. Chain C"/>
    <property type="match status" value="1"/>
</dbReference>
<evidence type="ECO:0000313" key="16">
    <source>
        <dbReference type="EMBL" id="RUS84940.1"/>
    </source>
</evidence>
<evidence type="ECO:0000256" key="8">
    <source>
        <dbReference type="ARBA" id="ARBA00022989"/>
    </source>
</evidence>
<keyword evidence="8 13" id="KW-1133">Transmembrane helix</keyword>
<keyword evidence="14" id="KW-0732">Signal</keyword>
<dbReference type="PANTHER" id="PTHR11537">
    <property type="entry name" value="VOLTAGE-GATED POTASSIUM CHANNEL"/>
    <property type="match status" value="1"/>
</dbReference>
<dbReference type="STRING" id="188477.A0A3S1BNJ0"/>
<feature type="non-terminal residue" evidence="16">
    <location>
        <position position="266"/>
    </location>
</feature>
<keyword evidence="2" id="KW-0813">Transport</keyword>
<gene>
    <name evidence="16" type="ORF">EGW08_007302</name>
</gene>
<organism evidence="16 17">
    <name type="scientific">Elysia chlorotica</name>
    <name type="common">Eastern emerald elysia</name>
    <name type="synonym">Sea slug</name>
    <dbReference type="NCBI Taxonomy" id="188477"/>
    <lineage>
        <taxon>Eukaryota</taxon>
        <taxon>Metazoa</taxon>
        <taxon>Spiralia</taxon>
        <taxon>Lophotrochozoa</taxon>
        <taxon>Mollusca</taxon>
        <taxon>Gastropoda</taxon>
        <taxon>Heterobranchia</taxon>
        <taxon>Euthyneura</taxon>
        <taxon>Panpulmonata</taxon>
        <taxon>Sacoglossa</taxon>
        <taxon>Placobranchoidea</taxon>
        <taxon>Plakobranchidae</taxon>
        <taxon>Elysia</taxon>
    </lineage>
</organism>
<dbReference type="GO" id="GO:0001508">
    <property type="term" value="P:action potential"/>
    <property type="evidence" value="ECO:0007669"/>
    <property type="project" value="TreeGrafter"/>
</dbReference>
<name>A0A3S1BNJ0_ELYCH</name>
<dbReference type="Proteomes" id="UP000271974">
    <property type="component" value="Unassembled WGS sequence"/>
</dbReference>
<keyword evidence="7" id="KW-0630">Potassium</keyword>
<dbReference type="InterPro" id="IPR027359">
    <property type="entry name" value="Volt_channel_dom_sf"/>
</dbReference>
<keyword evidence="17" id="KW-1185">Reference proteome</keyword>
<protein>
    <recommendedName>
        <fullName evidence="15">Ion transport domain-containing protein</fullName>
    </recommendedName>
</protein>
<evidence type="ECO:0000256" key="1">
    <source>
        <dbReference type="ARBA" id="ARBA00004141"/>
    </source>
</evidence>
<dbReference type="SUPFAM" id="SSF81324">
    <property type="entry name" value="Voltage-gated potassium channels"/>
    <property type="match status" value="1"/>
</dbReference>
<evidence type="ECO:0000256" key="7">
    <source>
        <dbReference type="ARBA" id="ARBA00022958"/>
    </source>
</evidence>
<dbReference type="InterPro" id="IPR028325">
    <property type="entry name" value="VG_K_chnl"/>
</dbReference>
<dbReference type="EMBL" id="RQTK01000188">
    <property type="protein sequence ID" value="RUS84940.1"/>
    <property type="molecule type" value="Genomic_DNA"/>
</dbReference>
<feature type="compositionally biased region" description="Basic and acidic residues" evidence="12">
    <location>
        <begin position="254"/>
        <end position="266"/>
    </location>
</feature>
<evidence type="ECO:0000256" key="10">
    <source>
        <dbReference type="ARBA" id="ARBA00023136"/>
    </source>
</evidence>